<feature type="region of interest" description="Disordered" evidence="1">
    <location>
        <begin position="65"/>
        <end position="84"/>
    </location>
</feature>
<dbReference type="Proteomes" id="UP000324233">
    <property type="component" value="Chromosome"/>
</dbReference>
<name>A0A5B9W295_9BACT</name>
<reference evidence="2 3" key="1">
    <citation type="submission" date="2019-08" db="EMBL/GenBank/DDBJ databases">
        <title>Deep-cultivation of Planctomycetes and their phenomic and genomic characterization uncovers novel biology.</title>
        <authorList>
            <person name="Wiegand S."/>
            <person name="Jogler M."/>
            <person name="Boedeker C."/>
            <person name="Pinto D."/>
            <person name="Vollmers J."/>
            <person name="Rivas-Marin E."/>
            <person name="Kohn T."/>
            <person name="Peeters S.H."/>
            <person name="Heuer A."/>
            <person name="Rast P."/>
            <person name="Oberbeckmann S."/>
            <person name="Bunk B."/>
            <person name="Jeske O."/>
            <person name="Meyerdierks A."/>
            <person name="Storesund J.E."/>
            <person name="Kallscheuer N."/>
            <person name="Luecker S."/>
            <person name="Lage O.M."/>
            <person name="Pohl T."/>
            <person name="Merkel B.J."/>
            <person name="Hornburger P."/>
            <person name="Mueller R.-W."/>
            <person name="Bruemmer F."/>
            <person name="Labrenz M."/>
            <person name="Spormann A.M."/>
            <person name="Op den Camp H."/>
            <person name="Overmann J."/>
            <person name="Amann R."/>
            <person name="Jetten M.S.M."/>
            <person name="Mascher T."/>
            <person name="Medema M.H."/>
            <person name="Devos D.P."/>
            <person name="Kaster A.-K."/>
            <person name="Ovreas L."/>
            <person name="Rohde M."/>
            <person name="Galperin M.Y."/>
            <person name="Jogler C."/>
        </authorList>
    </citation>
    <scope>NUCLEOTIDE SEQUENCE [LARGE SCALE GENOMIC DNA]</scope>
    <source>
        <strain evidence="2 3">OJF2</strain>
    </source>
</reference>
<dbReference type="RefSeq" id="WP_148594101.1">
    <property type="nucleotide sequence ID" value="NZ_CP042997.1"/>
</dbReference>
<dbReference type="KEGG" id="agv:OJF2_26700"/>
<organism evidence="2 3">
    <name type="scientific">Aquisphaera giovannonii</name>
    <dbReference type="NCBI Taxonomy" id="406548"/>
    <lineage>
        <taxon>Bacteria</taxon>
        <taxon>Pseudomonadati</taxon>
        <taxon>Planctomycetota</taxon>
        <taxon>Planctomycetia</taxon>
        <taxon>Isosphaerales</taxon>
        <taxon>Isosphaeraceae</taxon>
        <taxon>Aquisphaera</taxon>
    </lineage>
</organism>
<dbReference type="AlphaFoldDB" id="A0A5B9W295"/>
<evidence type="ECO:0000256" key="1">
    <source>
        <dbReference type="SAM" id="MobiDB-lite"/>
    </source>
</evidence>
<keyword evidence="3" id="KW-1185">Reference proteome</keyword>
<protein>
    <submittedName>
        <fullName evidence="2">Uncharacterized protein</fullName>
    </submittedName>
</protein>
<gene>
    <name evidence="2" type="ORF">OJF2_26700</name>
</gene>
<sequence length="84" mass="8563">MRTRRRFQPSLDTLPLRLAPSDTNVLLIPTDPAAVPTSSGTYFVSPMDPGSSAIGVKATGPSTACGPGSFNTPPPLAPTPTAVA</sequence>
<proteinExistence type="predicted"/>
<evidence type="ECO:0000313" key="2">
    <source>
        <dbReference type="EMBL" id="QEH34135.1"/>
    </source>
</evidence>
<evidence type="ECO:0000313" key="3">
    <source>
        <dbReference type="Proteomes" id="UP000324233"/>
    </source>
</evidence>
<accession>A0A5B9W295</accession>
<dbReference type="EMBL" id="CP042997">
    <property type="protein sequence ID" value="QEH34135.1"/>
    <property type="molecule type" value="Genomic_DNA"/>
</dbReference>